<dbReference type="RefSeq" id="XP_056691155.1">
    <property type="nucleotide sequence ID" value="XM_056835177.1"/>
</dbReference>
<dbReference type="FunFam" id="3.30.930.10:FF:000077">
    <property type="entry name" value="Putative lipoate-protein ligase A"/>
    <property type="match status" value="1"/>
</dbReference>
<dbReference type="PROSITE" id="PS51733">
    <property type="entry name" value="BPL_LPL_CATALYTIC"/>
    <property type="match status" value="1"/>
</dbReference>
<dbReference type="AlphaFoldDB" id="A0A9R0I1J8"/>
<evidence type="ECO:0000259" key="1">
    <source>
        <dbReference type="PROSITE" id="PS51733"/>
    </source>
</evidence>
<dbReference type="PANTHER" id="PTHR43506">
    <property type="entry name" value="BIOTIN/LIPOATE A/B PROTEIN LIGASE FAMILY"/>
    <property type="match status" value="1"/>
</dbReference>
<dbReference type="Proteomes" id="UP000813463">
    <property type="component" value="Chromosome 1"/>
</dbReference>
<dbReference type="CDD" id="cd16443">
    <property type="entry name" value="LplA"/>
    <property type="match status" value="1"/>
</dbReference>
<feature type="domain" description="BPL/LPL catalytic" evidence="1">
    <location>
        <begin position="39"/>
        <end position="225"/>
    </location>
</feature>
<protein>
    <submittedName>
        <fullName evidence="3">Lipoate-protein ligase A isoform X1</fullName>
    </submittedName>
    <submittedName>
        <fullName evidence="4">Uncharacterized protein isoform X1</fullName>
    </submittedName>
</protein>
<dbReference type="GO" id="GO:0016874">
    <property type="term" value="F:ligase activity"/>
    <property type="evidence" value="ECO:0007669"/>
    <property type="project" value="UniProtKB-KW"/>
</dbReference>
<dbReference type="Gene3D" id="3.30.930.10">
    <property type="entry name" value="Bira Bifunctional Protein, Domain 2"/>
    <property type="match status" value="1"/>
</dbReference>
<proteinExistence type="predicted"/>
<keyword evidence="3" id="KW-0436">Ligase</keyword>
<accession>A0A9R0I1J8</accession>
<dbReference type="InterPro" id="IPR045864">
    <property type="entry name" value="aa-tRNA-synth_II/BPL/LPL"/>
</dbReference>
<dbReference type="PANTHER" id="PTHR43506:SF1">
    <property type="entry name" value="BPL_LPL CATALYTIC DOMAIN-CONTAINING PROTEIN"/>
    <property type="match status" value="1"/>
</dbReference>
<reference evidence="3" key="2">
    <citation type="submission" date="2025-04" db="UniProtKB">
        <authorList>
            <consortium name="RefSeq"/>
        </authorList>
    </citation>
    <scope>IDENTIFICATION</scope>
    <source>
        <tissue evidence="4">Leaf</tissue>
    </source>
</reference>
<dbReference type="OrthoDB" id="201621at2759"/>
<keyword evidence="2" id="KW-1185">Reference proteome</keyword>
<evidence type="ECO:0000313" key="4">
    <source>
        <dbReference type="RefSeq" id="XP_056691155.1"/>
    </source>
</evidence>
<dbReference type="KEGG" id="soe:110779649"/>
<dbReference type="SUPFAM" id="SSF55681">
    <property type="entry name" value="Class II aaRS and biotin synthetases"/>
    <property type="match status" value="1"/>
</dbReference>
<gene>
    <name evidence="3 4" type="primary">LOC110779649</name>
</gene>
<evidence type="ECO:0000313" key="2">
    <source>
        <dbReference type="Proteomes" id="UP000813463"/>
    </source>
</evidence>
<sequence>MAISKLSNFRLPLMNLVRMNGVPILQQLQLEEKLLRTSSDNWCIINDGTPDPAIVMGISGKPAELVDVKSVLRDKISVIRRFTGGGTVIVDHGTIFVSFICNKEAVPGLQAYPQPIMAWSSLLYDEVFHGALDYKLRENDYVFGSRKFGGNAQSITKNRWIHHTSFLWDYQDANMTYLKIPQRAPKYRQERDHSEFICRMKDILPRSDFIDRTIKAAETHFSLTSIPLDEIASLYTTNFDPSSTILTAEELEATIETKDKSLLSQAL</sequence>
<dbReference type="InterPro" id="IPR004143">
    <property type="entry name" value="BPL_LPL_catalytic"/>
</dbReference>
<name>A0A9R0I1J8_SPIOL</name>
<dbReference type="RefSeq" id="XP_021839824.1">
    <property type="nucleotide sequence ID" value="XM_021984132.1"/>
</dbReference>
<dbReference type="InterPro" id="IPR053264">
    <property type="entry name" value="Lipoate-ligase_2_inactive"/>
</dbReference>
<dbReference type="GeneID" id="110779649"/>
<organism evidence="2 3">
    <name type="scientific">Spinacia oleracea</name>
    <name type="common">Spinach</name>
    <dbReference type="NCBI Taxonomy" id="3562"/>
    <lineage>
        <taxon>Eukaryota</taxon>
        <taxon>Viridiplantae</taxon>
        <taxon>Streptophyta</taxon>
        <taxon>Embryophyta</taxon>
        <taxon>Tracheophyta</taxon>
        <taxon>Spermatophyta</taxon>
        <taxon>Magnoliopsida</taxon>
        <taxon>eudicotyledons</taxon>
        <taxon>Gunneridae</taxon>
        <taxon>Pentapetalae</taxon>
        <taxon>Caryophyllales</taxon>
        <taxon>Chenopodiaceae</taxon>
        <taxon>Chenopodioideae</taxon>
        <taxon>Anserineae</taxon>
        <taxon>Spinacia</taxon>
    </lineage>
</organism>
<dbReference type="Pfam" id="PF21948">
    <property type="entry name" value="LplA-B_cat"/>
    <property type="match status" value="1"/>
</dbReference>
<evidence type="ECO:0000313" key="3">
    <source>
        <dbReference type="RefSeq" id="XP_021839824.1"/>
    </source>
</evidence>
<reference evidence="2" key="1">
    <citation type="journal article" date="2021" name="Nat. Commun.">
        <title>Genomic analyses provide insights into spinach domestication and the genetic basis of agronomic traits.</title>
        <authorList>
            <person name="Cai X."/>
            <person name="Sun X."/>
            <person name="Xu C."/>
            <person name="Sun H."/>
            <person name="Wang X."/>
            <person name="Ge C."/>
            <person name="Zhang Z."/>
            <person name="Wang Q."/>
            <person name="Fei Z."/>
            <person name="Jiao C."/>
            <person name="Wang Q."/>
        </authorList>
    </citation>
    <scope>NUCLEOTIDE SEQUENCE [LARGE SCALE GENOMIC DNA]</scope>
    <source>
        <strain evidence="2">cv. Varoflay</strain>
    </source>
</reference>